<feature type="compositionally biased region" description="Basic residues" evidence="3">
    <location>
        <begin position="16"/>
        <end position="31"/>
    </location>
</feature>
<keyword evidence="2" id="KW-0106">Calcium</keyword>
<protein>
    <submittedName>
        <fullName evidence="5">Spermatogenesis associated 32</fullName>
    </submittedName>
</protein>
<dbReference type="CDD" id="cd00051">
    <property type="entry name" value="EFh"/>
    <property type="match status" value="1"/>
</dbReference>
<evidence type="ECO:0000256" key="3">
    <source>
        <dbReference type="SAM" id="MobiDB-lite"/>
    </source>
</evidence>
<dbReference type="Proteomes" id="UP000664940">
    <property type="component" value="Unassembled WGS sequence"/>
</dbReference>
<name>A0A833ZRH8_9CHIR</name>
<feature type="region of interest" description="Disordered" evidence="3">
    <location>
        <begin position="1"/>
        <end position="84"/>
    </location>
</feature>
<proteinExistence type="predicted"/>
<evidence type="ECO:0000259" key="4">
    <source>
        <dbReference type="PROSITE" id="PS50222"/>
    </source>
</evidence>
<dbReference type="SMART" id="SM00054">
    <property type="entry name" value="EFh"/>
    <property type="match status" value="1"/>
</dbReference>
<keyword evidence="1" id="KW-0479">Metal-binding</keyword>
<dbReference type="InterPro" id="IPR011992">
    <property type="entry name" value="EF-hand-dom_pair"/>
</dbReference>
<accession>A0A833ZRH8</accession>
<evidence type="ECO:0000313" key="6">
    <source>
        <dbReference type="Proteomes" id="UP000664940"/>
    </source>
</evidence>
<feature type="compositionally biased region" description="Basic and acidic residues" evidence="3">
    <location>
        <begin position="38"/>
        <end position="54"/>
    </location>
</feature>
<dbReference type="EMBL" id="JABVXQ010000008">
    <property type="protein sequence ID" value="KAF6097319.1"/>
    <property type="molecule type" value="Genomic_DNA"/>
</dbReference>
<evidence type="ECO:0000256" key="2">
    <source>
        <dbReference type="ARBA" id="ARBA00022837"/>
    </source>
</evidence>
<evidence type="ECO:0000313" key="5">
    <source>
        <dbReference type="EMBL" id="KAF6097319.1"/>
    </source>
</evidence>
<dbReference type="PROSITE" id="PS50222">
    <property type="entry name" value="EF_HAND_2"/>
    <property type="match status" value="1"/>
</dbReference>
<dbReference type="SUPFAM" id="SSF47473">
    <property type="entry name" value="EF-hand"/>
    <property type="match status" value="1"/>
</dbReference>
<dbReference type="AlphaFoldDB" id="A0A833ZRH8"/>
<sequence>MPAAHQGATGLGSRGQKTKRALGAQRMHRPPPKPQKLLTRDPGEGQADRTHDGRPQQYTTPLTQREPAAAAAMGTEQASRKSKEYKDLAAAHLIGSGSHRGSQRSSFAARNLPPLTPQQLSAFQDIFELFSSSQTDTVGVHSLRAALRAAGIHLSPWEIREALRQADLDGDGAVGFEDFLGVFTNSHRLAQYLGQVKDIQVWDPQGLQTLFLETLCKLTRLGFVPYKSVREVISYYSKNQQALPLTLGCRGRSRDQGCPERRHRGLNFYCQAERISGLSHAQLASLLHGLHKAGSYSPYSQIPKLAPSSEVRFPKWYTSGHPWPRTHQRQRDPAPAGFSNQPVEETRRWKLAPSPPTLVQKQPYSPSPACLQIPAAKNSYK</sequence>
<dbReference type="PROSITE" id="PS00018">
    <property type="entry name" value="EF_HAND_1"/>
    <property type="match status" value="1"/>
</dbReference>
<comment type="caution">
    <text evidence="5">The sequence shown here is derived from an EMBL/GenBank/DDBJ whole genome shotgun (WGS) entry which is preliminary data.</text>
</comment>
<feature type="domain" description="EF-hand" evidence="4">
    <location>
        <begin position="158"/>
        <end position="189"/>
    </location>
</feature>
<dbReference type="InterPro" id="IPR002048">
    <property type="entry name" value="EF_hand_dom"/>
</dbReference>
<dbReference type="Gene3D" id="1.10.238.10">
    <property type="entry name" value="EF-hand"/>
    <property type="match status" value="1"/>
</dbReference>
<dbReference type="Pfam" id="PF13833">
    <property type="entry name" value="EF-hand_8"/>
    <property type="match status" value="1"/>
</dbReference>
<reference evidence="5 6" key="1">
    <citation type="journal article" date="2020" name="Nature">
        <title>Six reference-quality genomes reveal evolution of bat adaptations.</title>
        <authorList>
            <person name="Jebb D."/>
            <person name="Huang Z."/>
            <person name="Pippel M."/>
            <person name="Hughes G.M."/>
            <person name="Lavrichenko K."/>
            <person name="Devanna P."/>
            <person name="Winkler S."/>
            <person name="Jermiin L.S."/>
            <person name="Skirmuntt E.C."/>
            <person name="Katzourakis A."/>
            <person name="Burkitt-Gray L."/>
            <person name="Ray D.A."/>
            <person name="Sullivan K.A.M."/>
            <person name="Roscito J.G."/>
            <person name="Kirilenko B.M."/>
            <person name="Davalos L.M."/>
            <person name="Corthals A.P."/>
            <person name="Power M.L."/>
            <person name="Jones G."/>
            <person name="Ransome R.D."/>
            <person name="Dechmann D.K.N."/>
            <person name="Locatelli A.G."/>
            <person name="Puechmaille S.J."/>
            <person name="Fedrigo O."/>
            <person name="Jarvis E.D."/>
            <person name="Hiller M."/>
            <person name="Vernes S.C."/>
            <person name="Myers E.W."/>
            <person name="Teeling E.C."/>
        </authorList>
    </citation>
    <scope>NUCLEOTIDE SEQUENCE [LARGE SCALE GENOMIC DNA]</scope>
    <source>
        <strain evidence="5">Bat1K_MPI-CBG_1</strain>
    </source>
</reference>
<feature type="region of interest" description="Disordered" evidence="3">
    <location>
        <begin position="321"/>
        <end position="381"/>
    </location>
</feature>
<organism evidence="5 6">
    <name type="scientific">Phyllostomus discolor</name>
    <name type="common">pale spear-nosed bat</name>
    <dbReference type="NCBI Taxonomy" id="89673"/>
    <lineage>
        <taxon>Eukaryota</taxon>
        <taxon>Metazoa</taxon>
        <taxon>Chordata</taxon>
        <taxon>Craniata</taxon>
        <taxon>Vertebrata</taxon>
        <taxon>Euteleostomi</taxon>
        <taxon>Mammalia</taxon>
        <taxon>Eutheria</taxon>
        <taxon>Laurasiatheria</taxon>
        <taxon>Chiroptera</taxon>
        <taxon>Yangochiroptera</taxon>
        <taxon>Phyllostomidae</taxon>
        <taxon>Phyllostominae</taxon>
        <taxon>Phyllostomus</taxon>
    </lineage>
</organism>
<dbReference type="PANTHER" id="PTHR47500">
    <property type="entry name" value="EF-HAND CALCIUM-BINDING DOMAIN-CONTAINING PROTEIN"/>
    <property type="match status" value="1"/>
</dbReference>
<evidence type="ECO:0000256" key="1">
    <source>
        <dbReference type="ARBA" id="ARBA00022723"/>
    </source>
</evidence>
<dbReference type="PANTHER" id="PTHR47500:SF4">
    <property type="entry name" value="EF-HAND CALCIUM BINDING DOMAIN 15"/>
    <property type="match status" value="1"/>
</dbReference>
<dbReference type="InterPro" id="IPR043520">
    <property type="entry name" value="SPT21"/>
</dbReference>
<dbReference type="GO" id="GO:0005509">
    <property type="term" value="F:calcium ion binding"/>
    <property type="evidence" value="ECO:0007669"/>
    <property type="project" value="InterPro"/>
</dbReference>
<dbReference type="InterPro" id="IPR018247">
    <property type="entry name" value="EF_Hand_1_Ca_BS"/>
</dbReference>
<gene>
    <name evidence="5" type="ORF">HJG60_017993</name>
</gene>